<dbReference type="Proteomes" id="UP000595823">
    <property type="component" value="Chromosome"/>
</dbReference>
<dbReference type="SUPFAM" id="SSF51430">
    <property type="entry name" value="NAD(P)-linked oxidoreductase"/>
    <property type="match status" value="1"/>
</dbReference>
<name>A0A7T6Z758_9BACI</name>
<proteinExistence type="predicted"/>
<feature type="binding site" evidence="2">
    <location>
        <position position="123"/>
    </location>
    <ligand>
        <name>substrate</name>
    </ligand>
</feature>
<dbReference type="CDD" id="cd19138">
    <property type="entry name" value="AKR_YeaE"/>
    <property type="match status" value="1"/>
</dbReference>
<dbReference type="PIRSF" id="PIRSF000097">
    <property type="entry name" value="AKR"/>
    <property type="match status" value="1"/>
</dbReference>
<gene>
    <name evidence="5" type="ORF">HUG15_22510</name>
</gene>
<protein>
    <submittedName>
        <fullName evidence="5">Aldo/keto reductase</fullName>
    </submittedName>
</protein>
<evidence type="ECO:0000256" key="2">
    <source>
        <dbReference type="PIRSR" id="PIRSR000097-2"/>
    </source>
</evidence>
<sequence length="296" mass="33174">MERSDLIKKALQNRTVTLPDGTALPRIGQGTWKMGEHSDSKNDEVRALQLGLDLGMSVIDTAEMYGDGRSEEIVGEAIDDRRDEAFLVSKVYPHNAGLSKIHTACENSLRRLQTDYLDMYLLHWRGLSGGTLQETVEGLEALRKEGKILRWGVSNFDTSDMQELTELEHGSNCSINQVLYHLGSRGIDYDLLPWQREQQMPVMAYSPLGQGGSLISQLMNNLIIKEISEKHEAKPLQIALAWTIRTNGVLAIPKGTGQNHVIENAEAATIELSEEDLRKIDKVFPKPERKMPLDII</sequence>
<reference evidence="5 6" key="1">
    <citation type="submission" date="2020-06" db="EMBL/GenBank/DDBJ databases">
        <title>Genomic analysis of Salicibibacter sp. NKC5-3.</title>
        <authorList>
            <person name="Oh Y.J."/>
        </authorList>
    </citation>
    <scope>NUCLEOTIDE SEQUENCE [LARGE SCALE GENOMIC DNA]</scope>
    <source>
        <strain evidence="5 6">NKC5-3</strain>
    </source>
</reference>
<dbReference type="Gene3D" id="3.20.20.100">
    <property type="entry name" value="NADP-dependent oxidoreductase domain"/>
    <property type="match status" value="1"/>
</dbReference>
<organism evidence="5 6">
    <name type="scientific">Salicibibacter cibarius</name>
    <dbReference type="NCBI Taxonomy" id="2743000"/>
    <lineage>
        <taxon>Bacteria</taxon>
        <taxon>Bacillati</taxon>
        <taxon>Bacillota</taxon>
        <taxon>Bacilli</taxon>
        <taxon>Bacillales</taxon>
        <taxon>Bacillaceae</taxon>
        <taxon>Salicibibacter</taxon>
    </lineage>
</organism>
<dbReference type="PANTHER" id="PTHR43638:SF3">
    <property type="entry name" value="ALDEHYDE REDUCTASE"/>
    <property type="match status" value="1"/>
</dbReference>
<dbReference type="PANTHER" id="PTHR43638">
    <property type="entry name" value="OXIDOREDUCTASE, ALDO/KETO REDUCTASE FAMILY PROTEIN"/>
    <property type="match status" value="1"/>
</dbReference>
<dbReference type="KEGG" id="scia:HUG15_22510"/>
<evidence type="ECO:0000256" key="1">
    <source>
        <dbReference type="PIRSR" id="PIRSR000097-1"/>
    </source>
</evidence>
<feature type="active site" description="Proton donor" evidence="1">
    <location>
        <position position="65"/>
    </location>
</feature>
<dbReference type="AlphaFoldDB" id="A0A7T6Z758"/>
<dbReference type="PRINTS" id="PR00069">
    <property type="entry name" value="ALDKETRDTASE"/>
</dbReference>
<evidence type="ECO:0000313" key="5">
    <source>
        <dbReference type="EMBL" id="QQK78083.1"/>
    </source>
</evidence>
<dbReference type="InterPro" id="IPR020471">
    <property type="entry name" value="AKR"/>
</dbReference>
<dbReference type="InterPro" id="IPR036812">
    <property type="entry name" value="NAD(P)_OxRdtase_dom_sf"/>
</dbReference>
<feature type="site" description="Lowers pKa of active site Tyr" evidence="3">
    <location>
        <position position="90"/>
    </location>
</feature>
<accession>A0A7T6Z758</accession>
<evidence type="ECO:0000256" key="3">
    <source>
        <dbReference type="PIRSR" id="PIRSR000097-3"/>
    </source>
</evidence>
<evidence type="ECO:0000313" key="6">
    <source>
        <dbReference type="Proteomes" id="UP000595823"/>
    </source>
</evidence>
<evidence type="ECO:0000259" key="4">
    <source>
        <dbReference type="Pfam" id="PF00248"/>
    </source>
</evidence>
<keyword evidence="6" id="KW-1185">Reference proteome</keyword>
<feature type="domain" description="NADP-dependent oxidoreductase" evidence="4">
    <location>
        <begin position="26"/>
        <end position="283"/>
    </location>
</feature>
<dbReference type="RefSeq" id="WP_200126049.1">
    <property type="nucleotide sequence ID" value="NZ_CP054705.1"/>
</dbReference>
<dbReference type="GO" id="GO:0016491">
    <property type="term" value="F:oxidoreductase activity"/>
    <property type="evidence" value="ECO:0007669"/>
    <property type="project" value="InterPro"/>
</dbReference>
<dbReference type="Pfam" id="PF00248">
    <property type="entry name" value="Aldo_ket_red"/>
    <property type="match status" value="1"/>
</dbReference>
<dbReference type="InterPro" id="IPR023210">
    <property type="entry name" value="NADP_OxRdtase_dom"/>
</dbReference>
<dbReference type="EMBL" id="CP054705">
    <property type="protein sequence ID" value="QQK78083.1"/>
    <property type="molecule type" value="Genomic_DNA"/>
</dbReference>